<dbReference type="Pfam" id="PF01656">
    <property type="entry name" value="CbiA"/>
    <property type="match status" value="1"/>
</dbReference>
<comment type="caution">
    <text evidence="2">The sequence shown here is derived from an EMBL/GenBank/DDBJ whole genome shotgun (WGS) entry which is preliminary data.</text>
</comment>
<dbReference type="Proteomes" id="UP000019063">
    <property type="component" value="Unassembled WGS sequence"/>
</dbReference>
<evidence type="ECO:0000259" key="1">
    <source>
        <dbReference type="Pfam" id="PF01656"/>
    </source>
</evidence>
<dbReference type="PIRSF" id="PIRSF009320">
    <property type="entry name" value="Nuc_binding_HP_1000"/>
    <property type="match status" value="1"/>
</dbReference>
<dbReference type="SUPFAM" id="SSF52540">
    <property type="entry name" value="P-loop containing nucleoside triphosphate hydrolases"/>
    <property type="match status" value="1"/>
</dbReference>
<evidence type="ECO:0000313" key="2">
    <source>
        <dbReference type="EMBL" id="ETW11013.1"/>
    </source>
</evidence>
<dbReference type="STRING" id="1379903.ATO8_19369"/>
<dbReference type="CDD" id="cd02042">
    <property type="entry name" value="ParAB_family"/>
    <property type="match status" value="1"/>
</dbReference>
<feature type="domain" description="CobQ/CobB/MinD/ParA nucleotide binding" evidence="1">
    <location>
        <begin position="4"/>
        <end position="129"/>
    </location>
</feature>
<accession>W4HF43</accession>
<dbReference type="InterPro" id="IPR027417">
    <property type="entry name" value="P-loop_NTPase"/>
</dbReference>
<protein>
    <submittedName>
        <fullName evidence="2">Cobyrinic acid a,c-diamide synthase</fullName>
    </submittedName>
</protein>
<dbReference type="EMBL" id="AQQW01000018">
    <property type="protein sequence ID" value="ETW11013.1"/>
    <property type="molecule type" value="Genomic_DNA"/>
</dbReference>
<dbReference type="PANTHER" id="PTHR13696">
    <property type="entry name" value="P-LOOP CONTAINING NUCLEOSIDE TRIPHOSPHATE HYDROLASE"/>
    <property type="match status" value="1"/>
</dbReference>
<reference evidence="2 3" key="1">
    <citation type="journal article" date="2014" name="Antonie Van Leeuwenhoek">
        <title>Roseivivax atlanticus sp. nov., isolated from surface seawater of the Atlantic Ocean.</title>
        <authorList>
            <person name="Li G."/>
            <person name="Lai Q."/>
            <person name="Liu X."/>
            <person name="Sun F."/>
            <person name="Shao Z."/>
        </authorList>
    </citation>
    <scope>NUCLEOTIDE SEQUENCE [LARGE SCALE GENOMIC DNA]</scope>
    <source>
        <strain evidence="2 3">22II-s10s</strain>
    </source>
</reference>
<proteinExistence type="predicted"/>
<gene>
    <name evidence="2" type="ORF">ATO8_19369</name>
</gene>
<dbReference type="AlphaFoldDB" id="W4HF43"/>
<name>W4HF43_9RHOB</name>
<sequence length="205" mass="22067">MKTIMTSSQKGGSGKTTMALNLAVAAAKDGNRVIAFDLDPQQSLRAWWQARDTDDIQMLDQDPPVADIRQFLKHAEGQGFDIAIVDTPPAAGDWLRAAMAEADLVAVPVKPTPADLRAIGRTIDIINASQPPFAFFLSQTKPGTKVVNETARVLAKHGRVADTEMTYRVSHATGEMNGTGAIEGDDKKAAAEFAAIWTYVKEITS</sequence>
<organism evidence="2 3">
    <name type="scientific">Roseivivax marinus</name>
    <dbReference type="NCBI Taxonomy" id="1379903"/>
    <lineage>
        <taxon>Bacteria</taxon>
        <taxon>Pseudomonadati</taxon>
        <taxon>Pseudomonadota</taxon>
        <taxon>Alphaproteobacteria</taxon>
        <taxon>Rhodobacterales</taxon>
        <taxon>Roseobacteraceae</taxon>
        <taxon>Roseivivax</taxon>
    </lineage>
</organism>
<dbReference type="InterPro" id="IPR002586">
    <property type="entry name" value="CobQ/CobB/MinD/ParA_Nub-bd_dom"/>
</dbReference>
<dbReference type="PANTHER" id="PTHR13696:SF96">
    <property type="entry name" value="COBQ_COBB_MIND_PARA NUCLEOTIDE BINDING DOMAIN-CONTAINING PROTEIN"/>
    <property type="match status" value="1"/>
</dbReference>
<dbReference type="eggNOG" id="COG1192">
    <property type="taxonomic scope" value="Bacteria"/>
</dbReference>
<dbReference type="RefSeq" id="WP_051487932.1">
    <property type="nucleotide sequence ID" value="NZ_AQQW01000018.1"/>
</dbReference>
<dbReference type="Gene3D" id="3.40.50.300">
    <property type="entry name" value="P-loop containing nucleotide triphosphate hydrolases"/>
    <property type="match status" value="1"/>
</dbReference>
<keyword evidence="3" id="KW-1185">Reference proteome</keyword>
<dbReference type="InterPro" id="IPR050678">
    <property type="entry name" value="DNA_Partitioning_ATPase"/>
</dbReference>
<evidence type="ECO:0000313" key="3">
    <source>
        <dbReference type="Proteomes" id="UP000019063"/>
    </source>
</evidence>